<dbReference type="Proteomes" id="UP000760494">
    <property type="component" value="Unassembled WGS sequence"/>
</dbReference>
<gene>
    <name evidence="1" type="ORF">C2S_6090</name>
</gene>
<protein>
    <submittedName>
        <fullName evidence="1">Uncharacterized protein</fullName>
    </submittedName>
</protein>
<dbReference type="OrthoDB" id="5098427at2759"/>
<reference evidence="1" key="1">
    <citation type="submission" date="2019-05" db="EMBL/GenBank/DDBJ databases">
        <authorList>
            <person name="Piombo E."/>
        </authorList>
    </citation>
    <scope>NUCLEOTIDE SEQUENCE</scope>
    <source>
        <strain evidence="1">C2S</strain>
    </source>
</reference>
<sequence length="203" mass="22982">MDWFRSLRTENRVVWWPNGDLTPAELRGLIDGQASPSVLRALLNADIGDLKRWTASRHFALFCEVQLGFKVNTVNSTGEIIDGAAGIQKNAVLEPGSGGDSDRVFQNEFHVEKTQLNIPADEALGRLHLWARRELDIERVPIRRDGKTVLYFERYMNPEQNACLPLPARIVEHAEQSAEALADSIQELERNVRECARQGQQHE</sequence>
<organism evidence="1 2">
    <name type="scientific">Fusarium fujikuroi</name>
    <name type="common">Bakanae and foot rot disease fungus</name>
    <name type="synonym">Gibberella fujikuroi</name>
    <dbReference type="NCBI Taxonomy" id="5127"/>
    <lineage>
        <taxon>Eukaryota</taxon>
        <taxon>Fungi</taxon>
        <taxon>Dikarya</taxon>
        <taxon>Ascomycota</taxon>
        <taxon>Pezizomycotina</taxon>
        <taxon>Sordariomycetes</taxon>
        <taxon>Hypocreomycetidae</taxon>
        <taxon>Hypocreales</taxon>
        <taxon>Nectriaceae</taxon>
        <taxon>Fusarium</taxon>
        <taxon>Fusarium fujikuroi species complex</taxon>
    </lineage>
</organism>
<name>A0A2H3S8H9_FUSFU</name>
<evidence type="ECO:0000313" key="1">
    <source>
        <dbReference type="EMBL" id="VTT65671.1"/>
    </source>
</evidence>
<dbReference type="EMBL" id="CABFJX010000146">
    <property type="protein sequence ID" value="VTT65671.1"/>
    <property type="molecule type" value="Genomic_DNA"/>
</dbReference>
<dbReference type="AlphaFoldDB" id="A0A2H3S8H9"/>
<comment type="caution">
    <text evidence="1">The sequence shown here is derived from an EMBL/GenBank/DDBJ whole genome shotgun (WGS) entry which is preliminary data.</text>
</comment>
<evidence type="ECO:0000313" key="2">
    <source>
        <dbReference type="Proteomes" id="UP000760494"/>
    </source>
</evidence>
<proteinExistence type="predicted"/>
<accession>A0A2H3S8H9</accession>